<dbReference type="EMBL" id="AMFJ01000064">
    <property type="protein sequence ID" value="EKE29992.1"/>
    <property type="molecule type" value="Genomic_DNA"/>
</dbReference>
<organism evidence="1">
    <name type="scientific">uncultured bacterium</name>
    <name type="common">gcode 4</name>
    <dbReference type="NCBI Taxonomy" id="1234023"/>
    <lineage>
        <taxon>Bacteria</taxon>
        <taxon>environmental samples</taxon>
    </lineage>
</organism>
<sequence>MILNEISFYWFMRKQETPLDQKIDSTVTFVKWEMYRIVMRANDLTDLDKYSHLYSAEKWFIRIRFSKDESKENRFKIDAILEE</sequence>
<name>K2G6N2_9BACT</name>
<proteinExistence type="predicted"/>
<protein>
    <submittedName>
        <fullName evidence="1">Uncharacterized protein</fullName>
    </submittedName>
</protein>
<accession>K2G6N2</accession>
<gene>
    <name evidence="1" type="ORF">ACD_2C00064G0004</name>
</gene>
<reference evidence="1" key="1">
    <citation type="journal article" date="2012" name="Science">
        <title>Fermentation, hydrogen, and sulfur metabolism in multiple uncultivated bacterial phyla.</title>
        <authorList>
            <person name="Wrighton K.C."/>
            <person name="Thomas B.C."/>
            <person name="Sharon I."/>
            <person name="Miller C.S."/>
            <person name="Castelle C.J."/>
            <person name="VerBerkmoes N.C."/>
            <person name="Wilkins M.J."/>
            <person name="Hettich R.L."/>
            <person name="Lipton M.S."/>
            <person name="Williams K.H."/>
            <person name="Long P.E."/>
            <person name="Banfield J.F."/>
        </authorList>
    </citation>
    <scope>NUCLEOTIDE SEQUENCE [LARGE SCALE GENOMIC DNA]</scope>
</reference>
<comment type="caution">
    <text evidence="1">The sequence shown here is derived from an EMBL/GenBank/DDBJ whole genome shotgun (WGS) entry which is preliminary data.</text>
</comment>
<evidence type="ECO:0000313" key="1">
    <source>
        <dbReference type="EMBL" id="EKE29992.1"/>
    </source>
</evidence>
<dbReference type="AlphaFoldDB" id="K2G6N2"/>